<dbReference type="InterPro" id="IPR029063">
    <property type="entry name" value="SAM-dependent_MTases_sf"/>
</dbReference>
<dbReference type="OrthoDB" id="3798138at2759"/>
<dbReference type="SUPFAM" id="SSF53335">
    <property type="entry name" value="S-adenosyl-L-methionine-dependent methyltransferases"/>
    <property type="match status" value="1"/>
</dbReference>
<gene>
    <name evidence="4" type="ORF">N0V91_001139</name>
</gene>
<dbReference type="GO" id="GO:0008168">
    <property type="term" value="F:methyltransferase activity"/>
    <property type="evidence" value="ECO:0007669"/>
    <property type="project" value="UniProtKB-KW"/>
</dbReference>
<sequence length="240" mass="27014">MSRLRRSRNRPSYVELVPSNASDDEAEEDDDEVWDPESDVTDIVDDDEDFEDAAQSSANEEANDGDDFVDVDIESEPTLVPRRRSHLPPKQDKVLDLNLPPLNNISEIIEDMTSRAVELGLSQLLNELKDHPINIATITRDETALRIKHHFSAEIDSTKQAYIERNFHPPFLFTDVRQLGDEDATTATTAHGAEEKIPGDLDILVAGFVCKDLSSLNSRKNTVDDQGETADTWRAIYFYA</sequence>
<dbReference type="Gene3D" id="3.40.50.150">
    <property type="entry name" value="Vaccinia Virus protein VP39"/>
    <property type="match status" value="1"/>
</dbReference>
<comment type="caution">
    <text evidence="4">The sequence shown here is derived from an EMBL/GenBank/DDBJ whole genome shotgun (WGS) entry which is preliminary data.</text>
</comment>
<reference evidence="4" key="1">
    <citation type="submission" date="2022-10" db="EMBL/GenBank/DDBJ databases">
        <title>Tapping the CABI collections for fungal endophytes: first genome assemblies for Collariella, Neodidymelliopsis, Ascochyta clinopodiicola, Didymella pomorum, Didymosphaeria variabile, Neocosmospora piperis and Neocucurbitaria cava.</title>
        <authorList>
            <person name="Hill R."/>
        </authorList>
    </citation>
    <scope>NUCLEOTIDE SEQUENCE</scope>
    <source>
        <strain evidence="4">IMI 355091</strain>
    </source>
</reference>
<evidence type="ECO:0000256" key="1">
    <source>
        <dbReference type="ARBA" id="ARBA00022603"/>
    </source>
</evidence>
<dbReference type="GO" id="GO:0032259">
    <property type="term" value="P:methylation"/>
    <property type="evidence" value="ECO:0007669"/>
    <property type="project" value="UniProtKB-KW"/>
</dbReference>
<dbReference type="InterPro" id="IPR001525">
    <property type="entry name" value="C5_MeTfrase"/>
</dbReference>
<evidence type="ECO:0000313" key="5">
    <source>
        <dbReference type="Proteomes" id="UP001140510"/>
    </source>
</evidence>
<proteinExistence type="predicted"/>
<feature type="region of interest" description="Disordered" evidence="3">
    <location>
        <begin position="1"/>
        <end position="43"/>
    </location>
</feature>
<keyword evidence="5" id="KW-1185">Reference proteome</keyword>
<keyword evidence="2" id="KW-0808">Transferase</keyword>
<dbReference type="EMBL" id="JAPEVA010000004">
    <property type="protein sequence ID" value="KAJ4412000.1"/>
    <property type="molecule type" value="Genomic_DNA"/>
</dbReference>
<name>A0A9W8ZLP8_9PLEO</name>
<dbReference type="AlphaFoldDB" id="A0A9W8ZLP8"/>
<evidence type="ECO:0000256" key="3">
    <source>
        <dbReference type="SAM" id="MobiDB-lite"/>
    </source>
</evidence>
<evidence type="ECO:0000256" key="2">
    <source>
        <dbReference type="ARBA" id="ARBA00022679"/>
    </source>
</evidence>
<dbReference type="Proteomes" id="UP001140510">
    <property type="component" value="Unassembled WGS sequence"/>
</dbReference>
<accession>A0A9W8ZLP8</accession>
<evidence type="ECO:0000313" key="4">
    <source>
        <dbReference type="EMBL" id="KAJ4412000.1"/>
    </source>
</evidence>
<protein>
    <submittedName>
        <fullName evidence="4">Uncharacterized protein</fullName>
    </submittedName>
</protein>
<feature type="compositionally biased region" description="Acidic residues" evidence="3">
    <location>
        <begin position="22"/>
        <end position="43"/>
    </location>
</feature>
<organism evidence="4 5">
    <name type="scientific">Didymella pomorum</name>
    <dbReference type="NCBI Taxonomy" id="749634"/>
    <lineage>
        <taxon>Eukaryota</taxon>
        <taxon>Fungi</taxon>
        <taxon>Dikarya</taxon>
        <taxon>Ascomycota</taxon>
        <taxon>Pezizomycotina</taxon>
        <taxon>Dothideomycetes</taxon>
        <taxon>Pleosporomycetidae</taxon>
        <taxon>Pleosporales</taxon>
        <taxon>Pleosporineae</taxon>
        <taxon>Didymellaceae</taxon>
        <taxon>Didymella</taxon>
    </lineage>
</organism>
<dbReference type="Pfam" id="PF00145">
    <property type="entry name" value="DNA_methylase"/>
    <property type="match status" value="1"/>
</dbReference>
<keyword evidence="1" id="KW-0489">Methyltransferase</keyword>